<evidence type="ECO:0000313" key="2">
    <source>
        <dbReference type="Proteomes" id="UP000252733"/>
    </source>
</evidence>
<gene>
    <name evidence="1" type="ORF">DFO77_109105</name>
</gene>
<dbReference type="NCBIfam" id="TIGR03512">
    <property type="entry name" value="GldD_lipo"/>
    <property type="match status" value="1"/>
</dbReference>
<comment type="caution">
    <text evidence="1">The sequence shown here is derived from an EMBL/GenBank/DDBJ whole genome shotgun (WGS) entry which is preliminary data.</text>
</comment>
<accession>A0A2T0XTH0</accession>
<evidence type="ECO:0000313" key="1">
    <source>
        <dbReference type="EMBL" id="RCW36141.1"/>
    </source>
</evidence>
<dbReference type="Pfam" id="PF25593">
    <property type="entry name" value="GldD_lipo"/>
    <property type="match status" value="1"/>
</dbReference>
<name>A0A2T0XTH0_9BACT</name>
<dbReference type="PROSITE" id="PS51257">
    <property type="entry name" value="PROKAR_LIPOPROTEIN"/>
    <property type="match status" value="1"/>
</dbReference>
<proteinExistence type="predicted"/>
<reference evidence="1 2" key="1">
    <citation type="submission" date="2018-07" db="EMBL/GenBank/DDBJ databases">
        <title>Freshwater and sediment microbial communities from various areas in North America, analyzing microbe dynamics in response to fracking.</title>
        <authorList>
            <person name="Lamendella R."/>
        </authorList>
    </citation>
    <scope>NUCLEOTIDE SEQUENCE [LARGE SCALE GENOMIC DNA]</scope>
    <source>
        <strain evidence="1 2">160A</strain>
    </source>
</reference>
<keyword evidence="2" id="KW-1185">Reference proteome</keyword>
<dbReference type="OrthoDB" id="679501at2"/>
<keyword evidence="1" id="KW-0449">Lipoprotein</keyword>
<protein>
    <submittedName>
        <fullName evidence="1">Gliding motility-associated lipoprotein GldD</fullName>
    </submittedName>
</protein>
<dbReference type="AlphaFoldDB" id="A0A2T0XTH0"/>
<dbReference type="Proteomes" id="UP000252733">
    <property type="component" value="Unassembled WGS sequence"/>
</dbReference>
<dbReference type="InterPro" id="IPR019850">
    <property type="entry name" value="GldD-like"/>
</dbReference>
<dbReference type="EMBL" id="QPIZ01000009">
    <property type="protein sequence ID" value="RCW36141.1"/>
    <property type="molecule type" value="Genomic_DNA"/>
</dbReference>
<dbReference type="STRING" id="1168289.GCA_000259075_01460"/>
<organism evidence="1 2">
    <name type="scientific">Marinilabilia salmonicolor</name>
    <dbReference type="NCBI Taxonomy" id="989"/>
    <lineage>
        <taxon>Bacteria</taxon>
        <taxon>Pseudomonadati</taxon>
        <taxon>Bacteroidota</taxon>
        <taxon>Bacteroidia</taxon>
        <taxon>Marinilabiliales</taxon>
        <taxon>Marinilabiliaceae</taxon>
        <taxon>Marinilabilia</taxon>
    </lineage>
</organism>
<sequence length="193" mass="22593">MTQRLLIQRFSLLLFAILFFSCSNNYAPKPRGYFRITLPEKSYQKADTTLPYAFEFPEYARLKPDKTGTQEPFWVNLDFPRFDAKLHISYKAVEGNLYQLLEDNRELAFKHTIKADAIKEQLFESPEKQVYGILYEIEGNTASPAQFFVTDSTRHFLRGSLYFNTVPNKDSIAPVLEFVKQDIIHLMETLTWK</sequence>
<dbReference type="RefSeq" id="WP_106151481.1">
    <property type="nucleotide sequence ID" value="NZ_PVTS01000001.1"/>
</dbReference>